<dbReference type="Pfam" id="PF03140">
    <property type="entry name" value="DUF247"/>
    <property type="match status" value="1"/>
</dbReference>
<feature type="compositionally biased region" description="Polar residues" evidence="2">
    <location>
        <begin position="8"/>
        <end position="18"/>
    </location>
</feature>
<comment type="caution">
    <text evidence="4">The sequence shown here is derived from an EMBL/GenBank/DDBJ whole genome shotgun (WGS) entry which is preliminary data.</text>
</comment>
<evidence type="ECO:0000256" key="3">
    <source>
        <dbReference type="SAM" id="Phobius"/>
    </source>
</evidence>
<keyword evidence="1" id="KW-0175">Coiled coil</keyword>
<proteinExistence type="predicted"/>
<evidence type="ECO:0000256" key="2">
    <source>
        <dbReference type="SAM" id="MobiDB-lite"/>
    </source>
</evidence>
<name>A0AAV9F2A8_ACOCL</name>
<keyword evidence="3" id="KW-0812">Transmembrane</keyword>
<keyword evidence="3" id="KW-0472">Membrane</keyword>
<dbReference type="Proteomes" id="UP001180020">
    <property type="component" value="Unassembled WGS sequence"/>
</dbReference>
<accession>A0AAV9F2A8</accession>
<evidence type="ECO:0000313" key="4">
    <source>
        <dbReference type="EMBL" id="KAK1319334.1"/>
    </source>
</evidence>
<organism evidence="4 5">
    <name type="scientific">Acorus calamus</name>
    <name type="common">Sweet flag</name>
    <dbReference type="NCBI Taxonomy" id="4465"/>
    <lineage>
        <taxon>Eukaryota</taxon>
        <taxon>Viridiplantae</taxon>
        <taxon>Streptophyta</taxon>
        <taxon>Embryophyta</taxon>
        <taxon>Tracheophyta</taxon>
        <taxon>Spermatophyta</taxon>
        <taxon>Magnoliopsida</taxon>
        <taxon>Liliopsida</taxon>
        <taxon>Acoraceae</taxon>
        <taxon>Acorus</taxon>
    </lineage>
</organism>
<feature type="region of interest" description="Disordered" evidence="2">
    <location>
        <begin position="1"/>
        <end position="20"/>
    </location>
</feature>
<gene>
    <name evidence="4" type="ORF">QJS10_CPB04g00973</name>
</gene>
<dbReference type="InterPro" id="IPR004158">
    <property type="entry name" value="DUF247_pln"/>
</dbReference>
<reference evidence="4" key="2">
    <citation type="submission" date="2023-06" db="EMBL/GenBank/DDBJ databases">
        <authorList>
            <person name="Ma L."/>
            <person name="Liu K.-W."/>
            <person name="Li Z."/>
            <person name="Hsiao Y.-Y."/>
            <person name="Qi Y."/>
            <person name="Fu T."/>
            <person name="Tang G."/>
            <person name="Zhang D."/>
            <person name="Sun W.-H."/>
            <person name="Liu D.-K."/>
            <person name="Li Y."/>
            <person name="Chen G.-Z."/>
            <person name="Liu X.-D."/>
            <person name="Liao X.-Y."/>
            <person name="Jiang Y.-T."/>
            <person name="Yu X."/>
            <person name="Hao Y."/>
            <person name="Huang J."/>
            <person name="Zhao X.-W."/>
            <person name="Ke S."/>
            <person name="Chen Y.-Y."/>
            <person name="Wu W.-L."/>
            <person name="Hsu J.-L."/>
            <person name="Lin Y.-F."/>
            <person name="Huang M.-D."/>
            <person name="Li C.-Y."/>
            <person name="Huang L."/>
            <person name="Wang Z.-W."/>
            <person name="Zhao X."/>
            <person name="Zhong W.-Y."/>
            <person name="Peng D.-H."/>
            <person name="Ahmad S."/>
            <person name="Lan S."/>
            <person name="Zhang J.-S."/>
            <person name="Tsai W.-C."/>
            <person name="Van De Peer Y."/>
            <person name="Liu Z.-J."/>
        </authorList>
    </citation>
    <scope>NUCLEOTIDE SEQUENCE</scope>
    <source>
        <strain evidence="4">CP</strain>
        <tissue evidence="4">Leaves</tissue>
    </source>
</reference>
<keyword evidence="5" id="KW-1185">Reference proteome</keyword>
<reference evidence="4" key="1">
    <citation type="journal article" date="2023" name="Nat. Commun.">
        <title>Diploid and tetraploid genomes of Acorus and the evolution of monocots.</title>
        <authorList>
            <person name="Ma L."/>
            <person name="Liu K.W."/>
            <person name="Li Z."/>
            <person name="Hsiao Y.Y."/>
            <person name="Qi Y."/>
            <person name="Fu T."/>
            <person name="Tang G.D."/>
            <person name="Zhang D."/>
            <person name="Sun W.H."/>
            <person name="Liu D.K."/>
            <person name="Li Y."/>
            <person name="Chen G.Z."/>
            <person name="Liu X.D."/>
            <person name="Liao X.Y."/>
            <person name="Jiang Y.T."/>
            <person name="Yu X."/>
            <person name="Hao Y."/>
            <person name="Huang J."/>
            <person name="Zhao X.W."/>
            <person name="Ke S."/>
            <person name="Chen Y.Y."/>
            <person name="Wu W.L."/>
            <person name="Hsu J.L."/>
            <person name="Lin Y.F."/>
            <person name="Huang M.D."/>
            <person name="Li C.Y."/>
            <person name="Huang L."/>
            <person name="Wang Z.W."/>
            <person name="Zhao X."/>
            <person name="Zhong W.Y."/>
            <person name="Peng D.H."/>
            <person name="Ahmad S."/>
            <person name="Lan S."/>
            <person name="Zhang J.S."/>
            <person name="Tsai W.C."/>
            <person name="Van de Peer Y."/>
            <person name="Liu Z.J."/>
        </authorList>
    </citation>
    <scope>NUCLEOTIDE SEQUENCE</scope>
    <source>
        <strain evidence="4">CP</strain>
    </source>
</reference>
<feature type="coiled-coil region" evidence="1">
    <location>
        <begin position="86"/>
        <end position="123"/>
    </location>
</feature>
<dbReference type="PANTHER" id="PTHR31170">
    <property type="entry name" value="BNAC04G53230D PROTEIN"/>
    <property type="match status" value="1"/>
</dbReference>
<dbReference type="PANTHER" id="PTHR31170:SF25">
    <property type="entry name" value="BNAA09G04570D PROTEIN"/>
    <property type="match status" value="1"/>
</dbReference>
<dbReference type="AlphaFoldDB" id="A0AAV9F2A8"/>
<keyword evidence="3" id="KW-1133">Transmembrane helix</keyword>
<dbReference type="EMBL" id="JAUJYO010000004">
    <property type="protein sequence ID" value="KAK1319334.1"/>
    <property type="molecule type" value="Genomic_DNA"/>
</dbReference>
<feature type="transmembrane region" description="Helical" evidence="3">
    <location>
        <begin position="487"/>
        <end position="511"/>
    </location>
</feature>
<evidence type="ECO:0000313" key="5">
    <source>
        <dbReference type="Proteomes" id="UP001180020"/>
    </source>
</evidence>
<sequence>MAEGTVGEFQQVSTTTSDSEPEVVIEMDKSWVDSVSSRIDDSLVRPWRKKQCSIFRVPANLRALHPEDYEPRVVSIGPYHHGKAHLEHMEKQKRRMARRLLSKRREEDLLSKCLHKVKTLEEQARSCYSEVIDMSSNEFTEMMFLDGCFLIGYLLLERSETIKRKNPNTTMEDDDNWVWKEQKDEEEAERGAMHSSIYFAEQVARDLVKVENQMPFFVVQALFHLLVFQANLTIYDLAMNDLRRQNLTRFIVKNPKVHHHFFHLFYEMIVSDFNSNDTEKSSSCVHELIDLVDRSFSKIKKTTQGLLLPLRNSIPISLLRRNKDREIKETDWSSGWVKSAKEMEEAGVKFVVKRDSSFLDVSFKGGVMEFPILRIFEDTMVNFRNLIAFEQCYPDTNDHITYYAVFMDCLIDTPMDVKVLQREGILRIGISDEMEVAQLFNNLTREVYYGNDKSYLRDLFVDVNKYCDSKTHKWRAVLARDYFNNPWAVISVVAAFILLVMTLLQTIYTMYSYYHS</sequence>
<protein>
    <submittedName>
        <fullName evidence="4">UPF0481 protein</fullName>
    </submittedName>
</protein>
<evidence type="ECO:0000256" key="1">
    <source>
        <dbReference type="SAM" id="Coils"/>
    </source>
</evidence>